<comment type="subcellular location">
    <subcellularLocation>
        <location evidence="3">Cytoplasm</location>
    </subcellularLocation>
</comment>
<dbReference type="SMART" id="SM00955">
    <property type="entry name" value="RNB"/>
    <property type="match status" value="1"/>
</dbReference>
<dbReference type="Gene3D" id="2.40.50.700">
    <property type="match status" value="1"/>
</dbReference>
<evidence type="ECO:0000256" key="13">
    <source>
        <dbReference type="ARBA" id="ARBA00022884"/>
    </source>
</evidence>
<evidence type="ECO:0000256" key="11">
    <source>
        <dbReference type="ARBA" id="ARBA00022839"/>
    </source>
</evidence>
<feature type="non-terminal residue" evidence="16">
    <location>
        <position position="1133"/>
    </location>
</feature>
<dbReference type="EMBL" id="JNBS01000335">
    <property type="protein sequence ID" value="OQS06525.1"/>
    <property type="molecule type" value="Genomic_DNA"/>
</dbReference>
<dbReference type="STRING" id="74557.A0A1W0A8G9"/>
<dbReference type="AlphaFoldDB" id="A0A1W0A8G9"/>
<keyword evidence="13" id="KW-0694">RNA-binding</keyword>
<comment type="cofactor">
    <cofactor evidence="2">
        <name>Mg(2+)</name>
        <dbReference type="ChEBI" id="CHEBI:18420"/>
    </cofactor>
</comment>
<dbReference type="Pfam" id="PF17216">
    <property type="entry name" value="Rrp44_CSD1"/>
    <property type="match status" value="1"/>
</dbReference>
<evidence type="ECO:0000256" key="5">
    <source>
        <dbReference type="ARBA" id="ARBA00012163"/>
    </source>
</evidence>
<keyword evidence="7" id="KW-0963">Cytoplasm</keyword>
<dbReference type="InterPro" id="IPR033771">
    <property type="entry name" value="Rrp44_CSD1"/>
</dbReference>
<dbReference type="Pfam" id="PF00773">
    <property type="entry name" value="RNB"/>
    <property type="match status" value="1"/>
</dbReference>
<dbReference type="InterPro" id="IPR050180">
    <property type="entry name" value="RNR_Ribonuclease"/>
</dbReference>
<comment type="caution">
    <text evidence="16">The sequence shown here is derived from an EMBL/GenBank/DDBJ whole genome shotgun (WGS) entry which is preliminary data.</text>
</comment>
<accession>A0A1W0A8G9</accession>
<evidence type="ECO:0000256" key="10">
    <source>
        <dbReference type="ARBA" id="ARBA00022835"/>
    </source>
</evidence>
<keyword evidence="12" id="KW-0460">Magnesium</keyword>
<dbReference type="PANTHER" id="PTHR23355:SF30">
    <property type="entry name" value="DIS3-LIKE EXONUCLEASE 1"/>
    <property type="match status" value="1"/>
</dbReference>
<evidence type="ECO:0000256" key="8">
    <source>
        <dbReference type="ARBA" id="ARBA00022722"/>
    </source>
</evidence>
<keyword evidence="8" id="KW-0540">Nuclease</keyword>
<protein>
    <recommendedName>
        <fullName evidence="6">DIS3-like exonuclease 1</fullName>
        <ecNumber evidence="5">3.1.13.1</ecNumber>
    </recommendedName>
</protein>
<comment type="similarity">
    <text evidence="4 14">Belongs to the RNR ribonuclease family.</text>
</comment>
<dbReference type="GO" id="GO:0000178">
    <property type="term" value="C:exosome (RNase complex)"/>
    <property type="evidence" value="ECO:0007669"/>
    <property type="project" value="UniProtKB-KW"/>
</dbReference>
<evidence type="ECO:0000256" key="3">
    <source>
        <dbReference type="ARBA" id="ARBA00004496"/>
    </source>
</evidence>
<dbReference type="GO" id="GO:0006402">
    <property type="term" value="P:mRNA catabolic process"/>
    <property type="evidence" value="ECO:0007669"/>
    <property type="project" value="TreeGrafter"/>
</dbReference>
<feature type="domain" description="RNB" evidence="15">
    <location>
        <begin position="490"/>
        <end position="852"/>
    </location>
</feature>
<evidence type="ECO:0000256" key="14">
    <source>
        <dbReference type="RuleBase" id="RU003901"/>
    </source>
</evidence>
<keyword evidence="9" id="KW-0378">Hydrolase</keyword>
<dbReference type="Gene3D" id="2.40.50.690">
    <property type="match status" value="1"/>
</dbReference>
<dbReference type="PANTHER" id="PTHR23355">
    <property type="entry name" value="RIBONUCLEASE"/>
    <property type="match status" value="1"/>
</dbReference>
<evidence type="ECO:0000313" key="17">
    <source>
        <dbReference type="Proteomes" id="UP000243217"/>
    </source>
</evidence>
<evidence type="ECO:0000313" key="16">
    <source>
        <dbReference type="EMBL" id="OQS06525.1"/>
    </source>
</evidence>
<dbReference type="GO" id="GO:0003723">
    <property type="term" value="F:RNA binding"/>
    <property type="evidence" value="ECO:0007669"/>
    <property type="project" value="UniProtKB-KW"/>
</dbReference>
<evidence type="ECO:0000256" key="12">
    <source>
        <dbReference type="ARBA" id="ARBA00022842"/>
    </source>
</evidence>
<evidence type="ECO:0000256" key="1">
    <source>
        <dbReference type="ARBA" id="ARBA00001849"/>
    </source>
</evidence>
<evidence type="ECO:0000256" key="7">
    <source>
        <dbReference type="ARBA" id="ARBA00022490"/>
    </source>
</evidence>
<dbReference type="Proteomes" id="UP000243217">
    <property type="component" value="Unassembled WGS sequence"/>
</dbReference>
<evidence type="ECO:0000256" key="2">
    <source>
        <dbReference type="ARBA" id="ARBA00001946"/>
    </source>
</evidence>
<reference evidence="16 17" key="1">
    <citation type="journal article" date="2014" name="Genome Biol. Evol.">
        <title>The secreted proteins of Achlya hypogyna and Thraustotheca clavata identify the ancestral oomycete secretome and reveal gene acquisitions by horizontal gene transfer.</title>
        <authorList>
            <person name="Misner I."/>
            <person name="Blouin N."/>
            <person name="Leonard G."/>
            <person name="Richards T.A."/>
            <person name="Lane C.E."/>
        </authorList>
    </citation>
    <scope>NUCLEOTIDE SEQUENCE [LARGE SCALE GENOMIC DNA]</scope>
    <source>
        <strain evidence="16 17">ATCC 34112</strain>
    </source>
</reference>
<gene>
    <name evidence="16" type="ORF">THRCLA_01431</name>
</gene>
<evidence type="ECO:0000259" key="15">
    <source>
        <dbReference type="SMART" id="SM00955"/>
    </source>
</evidence>
<dbReference type="SUPFAM" id="SSF50249">
    <property type="entry name" value="Nucleic acid-binding proteins"/>
    <property type="match status" value="2"/>
</dbReference>
<comment type="catalytic activity">
    <reaction evidence="1">
        <text>Exonucleolytic cleavage in the 3'- to 5'-direction to yield nucleoside 5'-phosphates.</text>
        <dbReference type="EC" id="3.1.13.1"/>
    </reaction>
</comment>
<evidence type="ECO:0000256" key="4">
    <source>
        <dbReference type="ARBA" id="ARBA00005785"/>
    </source>
</evidence>
<dbReference type="PROSITE" id="PS01175">
    <property type="entry name" value="RIBONUCLEASE_II"/>
    <property type="match status" value="1"/>
</dbReference>
<name>A0A1W0A8G9_9STRA</name>
<dbReference type="InterPro" id="IPR022966">
    <property type="entry name" value="RNase_II/R_CS"/>
</dbReference>
<evidence type="ECO:0000256" key="9">
    <source>
        <dbReference type="ARBA" id="ARBA00022801"/>
    </source>
</evidence>
<dbReference type="GO" id="GO:0008859">
    <property type="term" value="F:exoribonuclease II activity"/>
    <property type="evidence" value="ECO:0007669"/>
    <property type="project" value="UniProtKB-EC"/>
</dbReference>
<evidence type="ECO:0000256" key="6">
    <source>
        <dbReference type="ARBA" id="ARBA00016366"/>
    </source>
</evidence>
<dbReference type="InterPro" id="IPR001900">
    <property type="entry name" value="RNase_II/R"/>
</dbReference>
<keyword evidence="17" id="KW-1185">Reference proteome</keyword>
<dbReference type="InterPro" id="IPR041505">
    <property type="entry name" value="Dis3_CSD2"/>
</dbReference>
<keyword evidence="10" id="KW-0271">Exosome</keyword>
<sequence>MSGQVTDVFVEKRFLEKSRRKKPGNVKASETYVRRDIHCGISPCLTCQTQGLVPTQSCVNGNSPYILLPDAIALNTYLDLFETEAFNATQVVLLQTVLDQALDIASPREFSRIEAWLDHTNELAQLQTFAYFANKNMADTYIPALVYEVNGDLQQETSTARYQRAFEITVAWYASHAPKVKFVVLTDDQVLSACLLSMKNSRIEVLSCTDYIFRFCAKQQHNFLLEVARESQSVHASREAKKTEGTEYLDLSLVTDYIQGRLEVSAHHSLEAFVRTKEGKSIFIYGREGMNRAIHGDNVAVELLPQSEWLVPESKTSLVHFVNEDEKTKKRQNGSSTGVPTGRVINVVERASQLLVATILSTTVMPGDDYVIAVPMDIRYPKVRMRTLNAAELVDQRLTILIDDWALDSFYPAGHYVQILGPVGNLETEIQALLVQHAVHASRFSESALACLPDVNDVKWDDVAICDTSRRPRVPLTREWQIPTDELQNRRDLRNTHRVFSVDPPGCQDIDDAMSITQLPNGNYELGVHIADVSHFVEADSSLDKEAQHRATTVYLVDRRYDMLPVLLSGDLCSLHGRRDRLAFSVFWELNDRLEILPDNTTFAKTIVHSVAAMTYQQADLLILGLPADDPSSNAVVPEGTAGHPVDGELQPLLKKDLTLLTAIARGLYAKRAAGGAVDLSQRGELKFSLSGENESDWKIGVKQALEIHSTIAELMILANSTVAERLVRFFPETALLRRHVPPSGDRFEQLLTLATTQGLTLDTTSNMTLQSSLVRIESTVDEDTMALLKSMATRAMSEAEYICASQAQALGNQDRFGHYGLGLTYYTHFTSPIRRYADVVVHRQLCETLTGPLQRKLTKIKFSRIAPSLPASLTPSVLTTGYVAPEPLLYEEATEKPQKQTKSEIISAFPASVLVPQSQHMNVQNRNAKNVSRACEELFLALYFKAHTTNVTAVVTSLKQNGLLVFIPQFNVRGPLYLKDRDGDVHVQAAMVPRHLSSKAEPPKYGFASENSTLKKLPGASLSLEVDQALTVNWYQEEIATFRPLMEITVQVSCEFAASSARLPELRLMLVSTKPILPLVSLDALREQVTALHKQEESQAMDEATVALNRLELKESLYQQSFNTIEPKASKS</sequence>
<dbReference type="Gene3D" id="3.40.50.1010">
    <property type="entry name" value="5'-nuclease"/>
    <property type="match status" value="1"/>
</dbReference>
<dbReference type="OrthoDB" id="372421at2759"/>
<dbReference type="InterPro" id="IPR012340">
    <property type="entry name" value="NA-bd_OB-fold"/>
</dbReference>
<keyword evidence="11 16" id="KW-0269">Exonuclease</keyword>
<dbReference type="GO" id="GO:0005737">
    <property type="term" value="C:cytoplasm"/>
    <property type="evidence" value="ECO:0007669"/>
    <property type="project" value="UniProtKB-SubCell"/>
</dbReference>
<proteinExistence type="inferred from homology"/>
<dbReference type="EC" id="3.1.13.1" evidence="5"/>
<organism evidence="16 17">
    <name type="scientific">Thraustotheca clavata</name>
    <dbReference type="NCBI Taxonomy" id="74557"/>
    <lineage>
        <taxon>Eukaryota</taxon>
        <taxon>Sar</taxon>
        <taxon>Stramenopiles</taxon>
        <taxon>Oomycota</taxon>
        <taxon>Saprolegniomycetes</taxon>
        <taxon>Saprolegniales</taxon>
        <taxon>Achlyaceae</taxon>
        <taxon>Thraustotheca</taxon>
    </lineage>
</organism>
<dbReference type="Pfam" id="PF17849">
    <property type="entry name" value="OB_Dis3"/>
    <property type="match status" value="1"/>
</dbReference>